<dbReference type="InterPro" id="IPR002312">
    <property type="entry name" value="Asp/Asn-tRNA-synth_IIb"/>
</dbReference>
<dbReference type="GO" id="GO:0003676">
    <property type="term" value="F:nucleic acid binding"/>
    <property type="evidence" value="ECO:0007669"/>
    <property type="project" value="InterPro"/>
</dbReference>
<feature type="binding site" evidence="7">
    <location>
        <begin position="232"/>
        <end position="234"/>
    </location>
    <ligand>
        <name>ATP</name>
        <dbReference type="ChEBI" id="CHEBI:30616"/>
    </ligand>
</feature>
<comment type="similarity">
    <text evidence="1 7">Belongs to the class-II aminoacyl-tRNA synthetase family. Type 1 subfamily.</text>
</comment>
<proteinExistence type="inferred from homology"/>
<dbReference type="OrthoDB" id="9802326at2"/>
<feature type="binding site" evidence="7">
    <location>
        <position position="241"/>
    </location>
    <ligand>
        <name>ATP</name>
        <dbReference type="ChEBI" id="CHEBI:30616"/>
    </ligand>
</feature>
<dbReference type="GO" id="GO:0005524">
    <property type="term" value="F:ATP binding"/>
    <property type="evidence" value="ECO:0007669"/>
    <property type="project" value="UniProtKB-UniRule"/>
</dbReference>
<dbReference type="CDD" id="cd04317">
    <property type="entry name" value="EcAspRS_like_N"/>
    <property type="match status" value="1"/>
</dbReference>
<dbReference type="PRINTS" id="PR01042">
    <property type="entry name" value="TRNASYNTHASP"/>
</dbReference>
<dbReference type="Pfam" id="PF00152">
    <property type="entry name" value="tRNA-synt_2"/>
    <property type="match status" value="1"/>
</dbReference>
<evidence type="ECO:0000256" key="1">
    <source>
        <dbReference type="ARBA" id="ARBA00006303"/>
    </source>
</evidence>
<keyword evidence="3 7" id="KW-0547">Nucleotide-binding</keyword>
<dbReference type="SUPFAM" id="SSF50249">
    <property type="entry name" value="Nucleic acid-binding proteins"/>
    <property type="match status" value="1"/>
</dbReference>
<keyword evidence="7" id="KW-0963">Cytoplasm</keyword>
<dbReference type="InterPro" id="IPR006195">
    <property type="entry name" value="aa-tRNA-synth_II"/>
</dbReference>
<sequence length="616" mass="67483">MTTDSTQTLATGSRASWRRTHTCGELRSSHIGSTVTLNGWVAGRRDHGGIYFVDLRDRYGMTQVTLATELSDRTQFSTEWVVAITGEVVARESGNANAELPTGEVEVRVKELVVLSQATVPPFEVDDGIETAVEIRLRHRHVDLRRPEMTRNLIHRSRFIGAMRRAFEAQDFVEVETPILTKATPEGARDYLVPSRVHPGEFYALPQSPQIFKQILMVSGLDRYFQVARCFRDEDLRADRQPEFTQLDMEMSFVAEDDVFEAWEKVMASVFDEVMGIQLATPFARLTWREAMDRFGSDKPDLRYGLELVDLAQWVPLSGFKVFEGALAEKNGRVMAICVPGGGSAISRGQMKTLESRAKELGAQGLAWWKPGESGGGAGPVARFCEGDSGADLLARLGGGEGDLVLFCAGEQRLVWKVLGALRTDCARRLELIPKGHTAAEHYCFAWVVDFPMYEWDEETGAFMSAHHPFTAPVDPTLAGDQGELMSRAYDLVLNGWELGSGSIRIHDQKLQARIFDQLGISPQEARAKFGFLLDALGSGAPPHGGFAMGLDRVVALTLGLEGIRDVIAFPKTTSATDLMCGAPSPVPDRQLAEVHVARAGRGRTAEGGAASPAGA</sequence>
<dbReference type="EC" id="6.1.1.23" evidence="7"/>
<feature type="binding site" evidence="7">
    <location>
        <position position="186"/>
    </location>
    <ligand>
        <name>L-aspartate</name>
        <dbReference type="ChEBI" id="CHEBI:29991"/>
    </ligand>
</feature>
<dbReference type="InterPro" id="IPR012340">
    <property type="entry name" value="NA-bd_OB-fold"/>
</dbReference>
<evidence type="ECO:0000256" key="4">
    <source>
        <dbReference type="ARBA" id="ARBA00022840"/>
    </source>
</evidence>
<dbReference type="InterPro" id="IPR047090">
    <property type="entry name" value="AspRS_core"/>
</dbReference>
<dbReference type="NCBIfam" id="TIGR00459">
    <property type="entry name" value="aspS_bact"/>
    <property type="match status" value="1"/>
</dbReference>
<feature type="binding site" evidence="7">
    <location>
        <position position="232"/>
    </location>
    <ligand>
        <name>L-aspartate</name>
        <dbReference type="ChEBI" id="CHEBI:29991"/>
    </ligand>
</feature>
<dbReference type="NCBIfam" id="NF001750">
    <property type="entry name" value="PRK00476.1"/>
    <property type="match status" value="1"/>
</dbReference>
<accession>A0A518D055</accession>
<keyword evidence="10" id="KW-1185">Reference proteome</keyword>
<dbReference type="InterPro" id="IPR045864">
    <property type="entry name" value="aa-tRNA-synth_II/BPL/LPL"/>
</dbReference>
<dbReference type="RefSeq" id="WP_145187145.1">
    <property type="nucleotide sequence ID" value="NZ_CP036290.1"/>
</dbReference>
<dbReference type="GO" id="GO:0006422">
    <property type="term" value="P:aspartyl-tRNA aminoacylation"/>
    <property type="evidence" value="ECO:0007669"/>
    <property type="project" value="UniProtKB-UniRule"/>
</dbReference>
<dbReference type="GO" id="GO:0005737">
    <property type="term" value="C:cytoplasm"/>
    <property type="evidence" value="ECO:0007669"/>
    <property type="project" value="UniProtKB-SubCell"/>
</dbReference>
<dbReference type="GO" id="GO:0004815">
    <property type="term" value="F:aspartate-tRNA ligase activity"/>
    <property type="evidence" value="ECO:0007669"/>
    <property type="project" value="UniProtKB-UniRule"/>
</dbReference>
<feature type="site" description="Important for tRNA non-discrimination" evidence="7">
    <location>
        <position position="47"/>
    </location>
</feature>
<keyword evidence="6 7" id="KW-0030">Aminoacyl-tRNA synthetase</keyword>
<dbReference type="Pfam" id="PF02938">
    <property type="entry name" value="GAD"/>
    <property type="match status" value="1"/>
</dbReference>
<keyword evidence="4 7" id="KW-0067">ATP-binding</keyword>
<gene>
    <name evidence="7 9" type="primary">aspS</name>
    <name evidence="9" type="ORF">Pla163_19790</name>
</gene>
<feature type="binding site" evidence="7">
    <location>
        <begin position="550"/>
        <end position="553"/>
    </location>
    <ligand>
        <name>ATP</name>
        <dbReference type="ChEBI" id="CHEBI:30616"/>
    </ligand>
</feature>
<feature type="binding site" evidence="7">
    <location>
        <position position="498"/>
    </location>
    <ligand>
        <name>ATP</name>
        <dbReference type="ChEBI" id="CHEBI:30616"/>
    </ligand>
</feature>
<feature type="region of interest" description="Aspartate" evidence="7">
    <location>
        <begin position="210"/>
        <end position="213"/>
    </location>
</feature>
<evidence type="ECO:0000256" key="7">
    <source>
        <dbReference type="HAMAP-Rule" id="MF_00044"/>
    </source>
</evidence>
<dbReference type="CDD" id="cd00777">
    <property type="entry name" value="AspRS_core"/>
    <property type="match status" value="1"/>
</dbReference>
<evidence type="ECO:0000313" key="9">
    <source>
        <dbReference type="EMBL" id="QDU84861.1"/>
    </source>
</evidence>
<comment type="function">
    <text evidence="7">Aspartyl-tRNA synthetase with relaxed tRNA specificity since it is able to aspartylate not only its cognate tRNA(Asp) but also tRNA(Asn). Reaction proceeds in two steps: L-aspartate is first activated by ATP to form Asp-AMP and then transferred to the acceptor end of tRNA(Asp/Asn).</text>
</comment>
<dbReference type="InterPro" id="IPR029351">
    <property type="entry name" value="GAD_dom"/>
</dbReference>
<dbReference type="PROSITE" id="PS50862">
    <property type="entry name" value="AA_TRNA_LIGASE_II"/>
    <property type="match status" value="1"/>
</dbReference>
<dbReference type="HAMAP" id="MF_00044">
    <property type="entry name" value="Asp_tRNA_synth_type1"/>
    <property type="match status" value="1"/>
</dbReference>
<protein>
    <recommendedName>
        <fullName evidence="7">Aspartate--tRNA(Asp/Asn) ligase</fullName>
        <ecNumber evidence="7">6.1.1.23</ecNumber>
    </recommendedName>
    <alternativeName>
        <fullName evidence="7">Aspartyl-tRNA synthetase</fullName>
        <shortName evidence="7">AspRS</shortName>
    </alternativeName>
    <alternativeName>
        <fullName evidence="7">Non-discriminating aspartyl-tRNA synthetase</fullName>
        <shortName evidence="7">ND-AspRS</shortName>
    </alternativeName>
</protein>
<comment type="catalytic activity">
    <reaction evidence="7">
        <text>tRNA(Asx) + L-aspartate + ATP = L-aspartyl-tRNA(Asx) + AMP + diphosphate</text>
        <dbReference type="Rhea" id="RHEA:18349"/>
        <dbReference type="Rhea" id="RHEA-COMP:9710"/>
        <dbReference type="Rhea" id="RHEA-COMP:9711"/>
        <dbReference type="ChEBI" id="CHEBI:29991"/>
        <dbReference type="ChEBI" id="CHEBI:30616"/>
        <dbReference type="ChEBI" id="CHEBI:33019"/>
        <dbReference type="ChEBI" id="CHEBI:78442"/>
        <dbReference type="ChEBI" id="CHEBI:78516"/>
        <dbReference type="ChEBI" id="CHEBI:456215"/>
        <dbReference type="EC" id="6.1.1.23"/>
    </reaction>
</comment>
<dbReference type="PANTHER" id="PTHR22594">
    <property type="entry name" value="ASPARTYL/LYSYL-TRNA SYNTHETASE"/>
    <property type="match status" value="1"/>
</dbReference>
<feature type="site" description="Important for tRNA non-discrimination" evidence="7">
    <location>
        <position position="94"/>
    </location>
</feature>
<organism evidence="9 10">
    <name type="scientific">Rohdeia mirabilis</name>
    <dbReference type="NCBI Taxonomy" id="2528008"/>
    <lineage>
        <taxon>Bacteria</taxon>
        <taxon>Pseudomonadati</taxon>
        <taxon>Planctomycetota</taxon>
        <taxon>Planctomycetia</taxon>
        <taxon>Planctomycetia incertae sedis</taxon>
        <taxon>Rohdeia</taxon>
    </lineage>
</organism>
<keyword evidence="5 7" id="KW-0648">Protein biosynthesis</keyword>
<name>A0A518D055_9BACT</name>
<evidence type="ECO:0000256" key="3">
    <source>
        <dbReference type="ARBA" id="ARBA00022741"/>
    </source>
</evidence>
<dbReference type="SUPFAM" id="SSF55261">
    <property type="entry name" value="GAD domain-like"/>
    <property type="match status" value="1"/>
</dbReference>
<dbReference type="PANTHER" id="PTHR22594:SF5">
    <property type="entry name" value="ASPARTATE--TRNA LIGASE, MITOCHONDRIAL"/>
    <property type="match status" value="1"/>
</dbReference>
<comment type="subcellular location">
    <subcellularLocation>
        <location evidence="7">Cytoplasm</location>
    </subcellularLocation>
</comment>
<evidence type="ECO:0000256" key="6">
    <source>
        <dbReference type="ARBA" id="ARBA00023146"/>
    </source>
</evidence>
<reference evidence="9 10" key="1">
    <citation type="submission" date="2019-02" db="EMBL/GenBank/DDBJ databases">
        <title>Deep-cultivation of Planctomycetes and their phenomic and genomic characterization uncovers novel biology.</title>
        <authorList>
            <person name="Wiegand S."/>
            <person name="Jogler M."/>
            <person name="Boedeker C."/>
            <person name="Pinto D."/>
            <person name="Vollmers J."/>
            <person name="Rivas-Marin E."/>
            <person name="Kohn T."/>
            <person name="Peeters S.H."/>
            <person name="Heuer A."/>
            <person name="Rast P."/>
            <person name="Oberbeckmann S."/>
            <person name="Bunk B."/>
            <person name="Jeske O."/>
            <person name="Meyerdierks A."/>
            <person name="Storesund J.E."/>
            <person name="Kallscheuer N."/>
            <person name="Luecker S."/>
            <person name="Lage O.M."/>
            <person name="Pohl T."/>
            <person name="Merkel B.J."/>
            <person name="Hornburger P."/>
            <person name="Mueller R.-W."/>
            <person name="Bruemmer F."/>
            <person name="Labrenz M."/>
            <person name="Spormann A.M."/>
            <person name="Op den Camp H."/>
            <person name="Overmann J."/>
            <person name="Amann R."/>
            <person name="Jetten M.S.M."/>
            <person name="Mascher T."/>
            <person name="Medema M.H."/>
            <person name="Devos D.P."/>
            <person name="Kaster A.-K."/>
            <person name="Ovreas L."/>
            <person name="Rohde M."/>
            <person name="Galperin M.Y."/>
            <person name="Jogler C."/>
        </authorList>
    </citation>
    <scope>NUCLEOTIDE SEQUENCE [LARGE SCALE GENOMIC DNA]</scope>
    <source>
        <strain evidence="9 10">Pla163</strain>
    </source>
</reference>
<dbReference type="Proteomes" id="UP000319342">
    <property type="component" value="Chromosome"/>
</dbReference>
<dbReference type="InterPro" id="IPR047089">
    <property type="entry name" value="Asp-tRNA-ligase_1_N"/>
</dbReference>
<keyword evidence="2 7" id="KW-0436">Ligase</keyword>
<evidence type="ECO:0000259" key="8">
    <source>
        <dbReference type="PROSITE" id="PS50862"/>
    </source>
</evidence>
<dbReference type="AlphaFoldDB" id="A0A518D055"/>
<feature type="binding site" evidence="7">
    <location>
        <position position="505"/>
    </location>
    <ligand>
        <name>L-aspartate</name>
        <dbReference type="ChEBI" id="CHEBI:29991"/>
    </ligand>
</feature>
<dbReference type="Pfam" id="PF01336">
    <property type="entry name" value="tRNA_anti-codon"/>
    <property type="match status" value="1"/>
</dbReference>
<dbReference type="InterPro" id="IPR004115">
    <property type="entry name" value="GAD-like_sf"/>
</dbReference>
<comment type="subunit">
    <text evidence="7">Homodimer.</text>
</comment>
<feature type="binding site" evidence="7">
    <location>
        <position position="467"/>
    </location>
    <ligand>
        <name>L-aspartate</name>
        <dbReference type="ChEBI" id="CHEBI:29991"/>
    </ligand>
</feature>
<feature type="domain" description="Aminoacyl-transfer RNA synthetases class-II family profile" evidence="8">
    <location>
        <begin position="156"/>
        <end position="571"/>
    </location>
</feature>
<dbReference type="Gene3D" id="2.40.50.140">
    <property type="entry name" value="Nucleic acid-binding proteins"/>
    <property type="match status" value="1"/>
</dbReference>
<dbReference type="EMBL" id="CP036290">
    <property type="protein sequence ID" value="QDU84861.1"/>
    <property type="molecule type" value="Genomic_DNA"/>
</dbReference>
<dbReference type="InterPro" id="IPR004524">
    <property type="entry name" value="Asp-tRNA-ligase_1"/>
</dbReference>
<dbReference type="GO" id="GO:0050560">
    <property type="term" value="F:aspartate-tRNA(Asn) ligase activity"/>
    <property type="evidence" value="ECO:0007669"/>
    <property type="project" value="UniProtKB-EC"/>
</dbReference>
<dbReference type="InterPro" id="IPR004365">
    <property type="entry name" value="NA-bd_OB_tRNA"/>
</dbReference>
<evidence type="ECO:0000256" key="5">
    <source>
        <dbReference type="ARBA" id="ARBA00022917"/>
    </source>
</evidence>
<dbReference type="SUPFAM" id="SSF55681">
    <property type="entry name" value="Class II aaRS and biotin synthetases"/>
    <property type="match status" value="1"/>
</dbReference>
<dbReference type="Gene3D" id="3.30.930.10">
    <property type="entry name" value="Bira Bifunctional Protein, Domain 2"/>
    <property type="match status" value="1"/>
</dbReference>
<dbReference type="Gene3D" id="3.30.1360.30">
    <property type="entry name" value="GAD-like domain"/>
    <property type="match status" value="1"/>
</dbReference>
<evidence type="ECO:0000256" key="2">
    <source>
        <dbReference type="ARBA" id="ARBA00022598"/>
    </source>
</evidence>
<evidence type="ECO:0000313" key="10">
    <source>
        <dbReference type="Proteomes" id="UP000319342"/>
    </source>
</evidence>
<dbReference type="InterPro" id="IPR004364">
    <property type="entry name" value="Aa-tRNA-synt_II"/>
</dbReference>